<dbReference type="GO" id="GO:0007189">
    <property type="term" value="P:adenylate cyclase-activating G protein-coupled receptor signaling pathway"/>
    <property type="evidence" value="ECO:0007669"/>
    <property type="project" value="TreeGrafter"/>
</dbReference>
<feature type="transmembrane region" description="Helical" evidence="5">
    <location>
        <begin position="66"/>
        <end position="81"/>
    </location>
</feature>
<dbReference type="OrthoDB" id="18453at2759"/>
<accession>A0A9P8TX83</accession>
<keyword evidence="3 5" id="KW-1133">Transmembrane helix</keyword>
<feature type="transmembrane region" description="Helical" evidence="5">
    <location>
        <begin position="310"/>
        <end position="327"/>
    </location>
</feature>
<feature type="transmembrane region" description="Helical" evidence="5">
    <location>
        <begin position="142"/>
        <end position="167"/>
    </location>
</feature>
<dbReference type="PANTHER" id="PTHR23112">
    <property type="entry name" value="G PROTEIN-COUPLED RECEPTOR 157-RELATED"/>
    <property type="match status" value="1"/>
</dbReference>
<comment type="caution">
    <text evidence="6">The sequence shown here is derived from an EMBL/GenBank/DDBJ whole genome shotgun (WGS) entry which is preliminary data.</text>
</comment>
<reference evidence="6" key="1">
    <citation type="submission" date="2021-08" db="EMBL/GenBank/DDBJ databases">
        <title>Chromosome-Level Trichoderma cornu-damae using Hi-C Data.</title>
        <authorList>
            <person name="Kim C.S."/>
        </authorList>
    </citation>
    <scope>NUCLEOTIDE SEQUENCE</scope>
    <source>
        <strain evidence="6">KA19-0412C</strain>
    </source>
</reference>
<comment type="subcellular location">
    <subcellularLocation>
        <location evidence="1">Membrane</location>
        <topology evidence="1">Multi-pass membrane protein</topology>
    </subcellularLocation>
</comment>
<sequence length="433" mass="48733">MHLPANDTSGSELSPREIEILITIERTGAGFSMVAITLTLLSFLLFKKLRTTPNIFIILAFMQSDPWWSFAMAFNVFLVFFNNANPAAFRKRIWIYCIVCFGGPLVPAIVLVSIHDDAKGPVFGNASLWCWIDSNWSLVRLYAYYIPIWICIFGSILIYIAVGYHVFHQRNRLRNFAMPMRKTRANYRAASEAGDSAEESLTRRLDHYGTAVTEVQITSNTPENDYLGLPAIPPSVYAHGPTVVAGGRSWAAARADGYYSPKAKSKRAPIKGANIFLNRAKQPFAVFTRLRDAKSNAASKLKRLDPVKMAYLRTSFIFGFAILITWIPSSVNRLYSLTYHGRVNFQLSIASGCVLPLQGSTVCEELKAFKAKGWSKGRRDYRHTTQLDGRLDAVTYHDRNTLELPTAARVKASRAFDIDDMELSEHFRRSCSI</sequence>
<dbReference type="Pfam" id="PF05462">
    <property type="entry name" value="Dicty_CAR"/>
    <property type="match status" value="1"/>
</dbReference>
<dbReference type="AlphaFoldDB" id="A0A9P8TX83"/>
<evidence type="ECO:0000256" key="4">
    <source>
        <dbReference type="ARBA" id="ARBA00023136"/>
    </source>
</evidence>
<dbReference type="SUPFAM" id="SSF81321">
    <property type="entry name" value="Family A G protein-coupled receptor-like"/>
    <property type="match status" value="1"/>
</dbReference>
<gene>
    <name evidence="6" type="ORF">Trco_001795</name>
</gene>
<evidence type="ECO:0000256" key="3">
    <source>
        <dbReference type="ARBA" id="ARBA00022989"/>
    </source>
</evidence>
<keyword evidence="7" id="KW-1185">Reference proteome</keyword>
<proteinExistence type="predicted"/>
<dbReference type="Gene3D" id="1.20.1070.10">
    <property type="entry name" value="Rhodopsin 7-helix transmembrane proteins"/>
    <property type="match status" value="1"/>
</dbReference>
<feature type="transmembrane region" description="Helical" evidence="5">
    <location>
        <begin position="28"/>
        <end position="46"/>
    </location>
</feature>
<name>A0A9P8TX83_9HYPO</name>
<dbReference type="GO" id="GO:0004930">
    <property type="term" value="F:G protein-coupled receptor activity"/>
    <property type="evidence" value="ECO:0007669"/>
    <property type="project" value="TreeGrafter"/>
</dbReference>
<dbReference type="GO" id="GO:0005886">
    <property type="term" value="C:plasma membrane"/>
    <property type="evidence" value="ECO:0007669"/>
    <property type="project" value="TreeGrafter"/>
</dbReference>
<evidence type="ECO:0000256" key="2">
    <source>
        <dbReference type="ARBA" id="ARBA00022692"/>
    </source>
</evidence>
<dbReference type="EMBL" id="JAIWOZ010000002">
    <property type="protein sequence ID" value="KAH6608449.1"/>
    <property type="molecule type" value="Genomic_DNA"/>
</dbReference>
<protein>
    <submittedName>
        <fullName evidence="6">Cyclic amp receptor a</fullName>
    </submittedName>
</protein>
<feature type="transmembrane region" description="Helical" evidence="5">
    <location>
        <begin position="93"/>
        <end position="114"/>
    </location>
</feature>
<dbReference type="PANTHER" id="PTHR23112:SF0">
    <property type="entry name" value="TRANSMEMBRANE PROTEIN 116"/>
    <property type="match status" value="1"/>
</dbReference>
<keyword evidence="2 5" id="KW-0812">Transmembrane</keyword>
<keyword evidence="6" id="KW-0675">Receptor</keyword>
<evidence type="ECO:0000313" key="6">
    <source>
        <dbReference type="EMBL" id="KAH6608449.1"/>
    </source>
</evidence>
<keyword evidence="4 5" id="KW-0472">Membrane</keyword>
<dbReference type="Proteomes" id="UP000827724">
    <property type="component" value="Unassembled WGS sequence"/>
</dbReference>
<evidence type="ECO:0000256" key="5">
    <source>
        <dbReference type="SAM" id="Phobius"/>
    </source>
</evidence>
<evidence type="ECO:0000313" key="7">
    <source>
        <dbReference type="Proteomes" id="UP000827724"/>
    </source>
</evidence>
<evidence type="ECO:0000256" key="1">
    <source>
        <dbReference type="ARBA" id="ARBA00004141"/>
    </source>
</evidence>
<organism evidence="6 7">
    <name type="scientific">Trichoderma cornu-damae</name>
    <dbReference type="NCBI Taxonomy" id="654480"/>
    <lineage>
        <taxon>Eukaryota</taxon>
        <taxon>Fungi</taxon>
        <taxon>Dikarya</taxon>
        <taxon>Ascomycota</taxon>
        <taxon>Pezizomycotina</taxon>
        <taxon>Sordariomycetes</taxon>
        <taxon>Hypocreomycetidae</taxon>
        <taxon>Hypocreales</taxon>
        <taxon>Hypocreaceae</taxon>
        <taxon>Trichoderma</taxon>
    </lineage>
</organism>